<comment type="caution">
    <text evidence="2">The sequence shown here is derived from an EMBL/GenBank/DDBJ whole genome shotgun (WGS) entry which is preliminary data.</text>
</comment>
<evidence type="ECO:0000313" key="2">
    <source>
        <dbReference type="EMBL" id="KAF2104022.1"/>
    </source>
</evidence>
<dbReference type="Proteomes" id="UP000799772">
    <property type="component" value="Unassembled WGS sequence"/>
</dbReference>
<feature type="region of interest" description="Disordered" evidence="1">
    <location>
        <begin position="265"/>
        <end position="308"/>
    </location>
</feature>
<feature type="compositionally biased region" description="Low complexity" evidence="1">
    <location>
        <begin position="265"/>
        <end position="284"/>
    </location>
</feature>
<proteinExistence type="predicted"/>
<dbReference type="AlphaFoldDB" id="A0A9P4ME16"/>
<name>A0A9P4ME16_9PEZI</name>
<gene>
    <name evidence="2" type="ORF">NA57DRAFT_70236</name>
</gene>
<evidence type="ECO:0000256" key="1">
    <source>
        <dbReference type="SAM" id="MobiDB-lite"/>
    </source>
</evidence>
<feature type="compositionally biased region" description="Polar residues" evidence="1">
    <location>
        <begin position="111"/>
        <end position="140"/>
    </location>
</feature>
<keyword evidence="3" id="KW-1185">Reference proteome</keyword>
<accession>A0A9P4ME16</accession>
<dbReference type="InterPro" id="IPR006461">
    <property type="entry name" value="PLAC_motif_containing"/>
</dbReference>
<feature type="compositionally biased region" description="Low complexity" evidence="1">
    <location>
        <begin position="1"/>
        <end position="17"/>
    </location>
</feature>
<feature type="compositionally biased region" description="Polar residues" evidence="1">
    <location>
        <begin position="193"/>
        <end position="239"/>
    </location>
</feature>
<reference evidence="2" key="1">
    <citation type="journal article" date="2020" name="Stud. Mycol.">
        <title>101 Dothideomycetes genomes: a test case for predicting lifestyles and emergence of pathogens.</title>
        <authorList>
            <person name="Haridas S."/>
            <person name="Albert R."/>
            <person name="Binder M."/>
            <person name="Bloem J."/>
            <person name="Labutti K."/>
            <person name="Salamov A."/>
            <person name="Andreopoulos B."/>
            <person name="Baker S."/>
            <person name="Barry K."/>
            <person name="Bills G."/>
            <person name="Bluhm B."/>
            <person name="Cannon C."/>
            <person name="Castanera R."/>
            <person name="Culley D."/>
            <person name="Daum C."/>
            <person name="Ezra D."/>
            <person name="Gonzalez J."/>
            <person name="Henrissat B."/>
            <person name="Kuo A."/>
            <person name="Liang C."/>
            <person name="Lipzen A."/>
            <person name="Lutzoni F."/>
            <person name="Magnuson J."/>
            <person name="Mondo S."/>
            <person name="Nolan M."/>
            <person name="Ohm R."/>
            <person name="Pangilinan J."/>
            <person name="Park H.-J."/>
            <person name="Ramirez L."/>
            <person name="Alfaro M."/>
            <person name="Sun H."/>
            <person name="Tritt A."/>
            <person name="Yoshinaga Y."/>
            <person name="Zwiers L.-H."/>
            <person name="Turgeon B."/>
            <person name="Goodwin S."/>
            <person name="Spatafora J."/>
            <person name="Crous P."/>
            <person name="Grigoriev I."/>
        </authorList>
    </citation>
    <scope>NUCLEOTIDE SEQUENCE</scope>
    <source>
        <strain evidence="2">CBS 133067</strain>
    </source>
</reference>
<dbReference type="Pfam" id="PF04749">
    <property type="entry name" value="PLAC8"/>
    <property type="match status" value="1"/>
</dbReference>
<sequence length="452" mass="48679">MDPRQYQQRARPQQLQEQDSKQHQRFSWQEPTDPDLGANQQRNQAQRAGNSQVGAPRQSWMDTPIEMRAGHQNWPSARQPSEPPIPQSPSSPASSPSPPITSPEKPPINPESNPYQNIQAPTSTHPALASDHTTPLSSGHITPAASYAVLPQTPNAPLPAQSPPLTLQTGRQSSQSPLSPGSMAPIPYGASPDHQQPGTATTAINTIPYTPYSNLQHQNPTSPDGTVHSATTFHTPNTSHPDKSRPFAPDDLIYTRNEAAAQVAAQQEGRGRADTTTTAVFTPATPNPAPHQPGQILHPNMKLRPPGSKEPWSHSLFACAPDTDTCCLGLFCPCIVHSRTAYRMDARSNVRDPTDLLGFSSTNAQCMLMAVVGCVGCLFPMVMRARIRHLYKLEGGIGGDAVTACCCCCCSVVQNEREVKGREEGRRRFAGPGAGEGYRATTGEMRYVAGGA</sequence>
<feature type="compositionally biased region" description="Pro residues" evidence="1">
    <location>
        <begin position="81"/>
        <end position="109"/>
    </location>
</feature>
<dbReference type="NCBIfam" id="TIGR01571">
    <property type="entry name" value="A_thal_Cys_rich"/>
    <property type="match status" value="1"/>
</dbReference>
<dbReference type="EMBL" id="ML978121">
    <property type="protein sequence ID" value="KAF2104022.1"/>
    <property type="molecule type" value="Genomic_DNA"/>
</dbReference>
<feature type="region of interest" description="Disordered" evidence="1">
    <location>
        <begin position="1"/>
        <end position="249"/>
    </location>
</feature>
<feature type="compositionally biased region" description="Polar residues" evidence="1">
    <location>
        <begin position="163"/>
        <end position="179"/>
    </location>
</feature>
<dbReference type="OrthoDB" id="1045822at2759"/>
<dbReference type="PANTHER" id="PTHR15907">
    <property type="entry name" value="DUF614 FAMILY PROTEIN-RELATED"/>
    <property type="match status" value="1"/>
</dbReference>
<feature type="compositionally biased region" description="Low complexity" evidence="1">
    <location>
        <begin position="37"/>
        <end position="50"/>
    </location>
</feature>
<organism evidence="2 3">
    <name type="scientific">Rhizodiscina lignyota</name>
    <dbReference type="NCBI Taxonomy" id="1504668"/>
    <lineage>
        <taxon>Eukaryota</taxon>
        <taxon>Fungi</taxon>
        <taxon>Dikarya</taxon>
        <taxon>Ascomycota</taxon>
        <taxon>Pezizomycotina</taxon>
        <taxon>Dothideomycetes</taxon>
        <taxon>Pleosporomycetidae</taxon>
        <taxon>Aulographales</taxon>
        <taxon>Rhizodiscinaceae</taxon>
        <taxon>Rhizodiscina</taxon>
    </lineage>
</organism>
<protein>
    <submittedName>
        <fullName evidence="2">PLAC8-domain-containing protein</fullName>
    </submittedName>
</protein>
<evidence type="ECO:0000313" key="3">
    <source>
        <dbReference type="Proteomes" id="UP000799772"/>
    </source>
</evidence>